<gene>
    <name evidence="10" type="ORF">AR9_g189</name>
</gene>
<evidence type="ECO:0000313" key="11">
    <source>
        <dbReference type="Proteomes" id="UP000202618"/>
    </source>
</evidence>
<evidence type="ECO:0000256" key="4">
    <source>
        <dbReference type="ARBA" id="ARBA00022679"/>
    </source>
</evidence>
<organism evidence="10 11">
    <name type="scientific">Bacillus phage AR9</name>
    <dbReference type="NCBI Taxonomy" id="1815509"/>
    <lineage>
        <taxon>Viruses</taxon>
        <taxon>Duplodnaviria</taxon>
        <taxon>Heunggongvirae</taxon>
        <taxon>Uroviricota</taxon>
        <taxon>Caudoviricetes</taxon>
        <taxon>Takahashivirus</taxon>
        <taxon>Bacillus phage PBS1</taxon>
    </lineage>
</organism>
<evidence type="ECO:0000256" key="8">
    <source>
        <dbReference type="SAM" id="MobiDB-lite"/>
    </source>
</evidence>
<protein>
    <recommendedName>
        <fullName evidence="2">DNA-directed RNA polymerase</fullName>
        <ecNumber evidence="2">2.7.7.6</ecNumber>
    </recommendedName>
</protein>
<evidence type="ECO:0000256" key="1">
    <source>
        <dbReference type="ARBA" id="ARBA00006835"/>
    </source>
</evidence>
<dbReference type="Gene3D" id="2.40.270.10">
    <property type="entry name" value="DNA-directed RNA polymerase, subunit 2, domain 6"/>
    <property type="match status" value="1"/>
</dbReference>
<dbReference type="GO" id="GO:0006351">
    <property type="term" value="P:DNA-templated transcription"/>
    <property type="evidence" value="ECO:0007669"/>
    <property type="project" value="InterPro"/>
</dbReference>
<evidence type="ECO:0000259" key="9">
    <source>
        <dbReference type="Pfam" id="PF00562"/>
    </source>
</evidence>
<reference evidence="10 11" key="1">
    <citation type="journal article" date="2016" name="Virology">
        <title>The genome of AR9, a giant transducing Bacillus phage encoding two multisubunit RNA polymerases.</title>
        <authorList>
            <person name="Lavysh D."/>
            <person name="Sokolova M."/>
            <person name="Minakhin L."/>
            <person name="Yakunina M."/>
            <person name="Artamonova T."/>
            <person name="Kozyavkin S."/>
            <person name="Makarova K.S."/>
            <person name="Koonin E.V."/>
            <person name="Severinov K."/>
        </authorList>
    </citation>
    <scope>NUCLEOTIDE SEQUENCE [LARGE SCALE GENOMIC DNA]</scope>
</reference>
<name>A0A172JI96_BPPB1</name>
<accession>A0A172JI96</accession>
<evidence type="ECO:0000256" key="2">
    <source>
        <dbReference type="ARBA" id="ARBA00012418"/>
    </source>
</evidence>
<dbReference type="GO" id="GO:0003677">
    <property type="term" value="F:DNA binding"/>
    <property type="evidence" value="ECO:0007669"/>
    <property type="project" value="InterPro"/>
</dbReference>
<dbReference type="Pfam" id="PF00562">
    <property type="entry name" value="RNA_pol_Rpb2_6"/>
    <property type="match status" value="1"/>
</dbReference>
<dbReference type="SUPFAM" id="SSF64484">
    <property type="entry name" value="beta and beta-prime subunits of DNA dependent RNA-polymerase"/>
    <property type="match status" value="1"/>
</dbReference>
<keyword evidence="6" id="KW-0804">Transcription</keyword>
<feature type="domain" description="DNA-directed RNA polymerase subunit 2 hybrid-binding" evidence="9">
    <location>
        <begin position="1182"/>
        <end position="1375"/>
    </location>
</feature>
<keyword evidence="4" id="KW-0808">Transferase</keyword>
<keyword evidence="3 10" id="KW-0240">DNA-directed RNA polymerase</keyword>
<evidence type="ECO:0000256" key="6">
    <source>
        <dbReference type="ARBA" id="ARBA00023163"/>
    </source>
</evidence>
<dbReference type="EC" id="2.7.7.6" evidence="2"/>
<dbReference type="InterPro" id="IPR037033">
    <property type="entry name" value="DNA-dir_RNAP_su2_hyb_sf"/>
</dbReference>
<evidence type="ECO:0000256" key="7">
    <source>
        <dbReference type="ARBA" id="ARBA00048552"/>
    </source>
</evidence>
<dbReference type="EMBL" id="KU878088">
    <property type="protein sequence ID" value="AMS01273.1"/>
    <property type="molecule type" value="Genomic_DNA"/>
</dbReference>
<dbReference type="Gene3D" id="2.40.50.100">
    <property type="match status" value="1"/>
</dbReference>
<dbReference type="InterPro" id="IPR007120">
    <property type="entry name" value="DNA-dir_RNAP_su2_dom"/>
</dbReference>
<dbReference type="GO" id="GO:0000428">
    <property type="term" value="C:DNA-directed RNA polymerase complex"/>
    <property type="evidence" value="ECO:0007669"/>
    <property type="project" value="UniProtKB-KW"/>
</dbReference>
<dbReference type="KEGG" id="vg:29058907"/>
<proteinExistence type="inferred from homology"/>
<dbReference type="GeneID" id="29058907"/>
<evidence type="ECO:0000256" key="5">
    <source>
        <dbReference type="ARBA" id="ARBA00022695"/>
    </source>
</evidence>
<sequence length="1398" mass="160088">MFYLDNLKELRVYSNIKLSSIKKRKNDRNSNLIFFSGNNQSEIFDFINSNIFSPSFFRGVYIPRAFNTIQKNKRIIVDQKKYYDEVKAKCSSIIYTKRALTNYNDLNLIYDITNEHLENEVEIKVRGRKRVEMYFDFLISKIKEGASYENKAVAIPVPDNVLDPSFFDLNNARTPFAYIYMAIKRKLLTEEQKKELKNVDFIFYTTVNNTFIKFNINDELSNLLANRFLNALNILIKTANHQKTNNDEKPLGKEEATQETENKRDALVKEKSEKVKEKLLSNFQIDGNTKLSSSAIEVTDKIGDDIEKAIDSSDEDILDKSEDEIIDILNNSKELKADVSTLKELQSTGGDEIKQRKTLERLKEKQKQVTLDDINIQDIIDDFKSTSIDRKPITNTNVIQEETRYSNLKDFDMSYFEKQMKKDLVAVLSSFNGDSDVKLFVSDIKTEDTSTDLSKKLTYTVTFQDDRNVKHTVKFDYPIIRDGRFMNINGGKKLILKQILSLPIVKTKPDEVQITTNYNKFFVMRFGSKLSHKTEKLKKLFGMDLNEFKVSGKKFNYRLGNALTINEGYETTLEYNEISSFLLSLENDEYKLMFSQKEVEDLLKSDLDNMAKLAKINIDDKQFLPIGHTKDNENVIALKRSSKRVYLINNKKQENTDMSLSELIIKVIVTSLSEEAYKKLSSLSNSKSLAYNRVRINNRMIPLVVLLGYELGLEDLLERYNIEYSFDTKNKRITIDDDYDKIRFKDGYLYYNNSLLRNSLLLSGLSTMATEEYTFEEMNSKDPYIETFYEMFGSRNMGKGLHNTLSLMVDPITLDVLKQLELPENIYDILLYANTLLEDMSYSPLNDMSSYRIRGTEQVNAYLYKILADSFKTYKDTLKAGNPIKMSVPQDILLKTLMNSPTVDEYSVLNPSLEIEKGGAATYKGLSGRNLDDAYTTDIRAYDPSMRGIMAMSTPDSDKVGVVRQLTFDPAFKNTRGFLDTNPNTKNNTTNIYGPAELLNSFTARHADPPRVGMQTTQQKHIIPTTKQSKPLFGSGVEKTVAYILSDDFVFRAKKDGVLESIDEEHELAVVRYNDGKKDVIDLSEHMSKNSNGGFVYIANRKELIIKVGEKFKKDDILAKNPSYFLGDKKDDITYTTGKLCKVALASADYTYEDSSIITESLSQDLSTKITMKKELALGVNSNIDFIVKKGDMVKTGDPLIIFENSFEDKSLNQLLDKLGDDFNETINELSKNKVSSKYTGKIVDVVMYYNKDISEFSPSVQKILKNYIKDSKKKEDKIKSVTNDLTSVNLKPIQKQSGEKIKGTEVDGLLIEIYIEYDDELGIGDKITYYTALKTIVSDVIPKDQEPFSENDPDENIEAIMSPLSIVSRMTVDIYNALYLNKALVHLKREIGKIYSE</sequence>
<dbReference type="Proteomes" id="UP000202618">
    <property type="component" value="Segment"/>
</dbReference>
<keyword evidence="5" id="KW-0548">Nucleotidyltransferase</keyword>
<comment type="catalytic activity">
    <reaction evidence="7">
        <text>RNA(n) + a ribonucleoside 5'-triphosphate = RNA(n+1) + diphosphate</text>
        <dbReference type="Rhea" id="RHEA:21248"/>
        <dbReference type="Rhea" id="RHEA-COMP:14527"/>
        <dbReference type="Rhea" id="RHEA-COMP:17342"/>
        <dbReference type="ChEBI" id="CHEBI:33019"/>
        <dbReference type="ChEBI" id="CHEBI:61557"/>
        <dbReference type="ChEBI" id="CHEBI:140395"/>
        <dbReference type="EC" id="2.7.7.6"/>
    </reaction>
</comment>
<dbReference type="GO" id="GO:0003899">
    <property type="term" value="F:DNA-directed RNA polymerase activity"/>
    <property type="evidence" value="ECO:0007669"/>
    <property type="project" value="UniProtKB-EC"/>
</dbReference>
<dbReference type="RefSeq" id="YP_009283093.1">
    <property type="nucleotide sequence ID" value="NC_031039.1"/>
</dbReference>
<comment type="similarity">
    <text evidence="1">Belongs to the RNA polymerase beta chain family.</text>
</comment>
<feature type="region of interest" description="Disordered" evidence="8">
    <location>
        <begin position="244"/>
        <end position="264"/>
    </location>
</feature>
<evidence type="ECO:0000313" key="10">
    <source>
        <dbReference type="EMBL" id="AMS01273.1"/>
    </source>
</evidence>
<evidence type="ECO:0000256" key="3">
    <source>
        <dbReference type="ARBA" id="ARBA00022478"/>
    </source>
</evidence>